<dbReference type="InterPro" id="IPR046834">
    <property type="entry name" value="ABC_ATPase_C"/>
</dbReference>
<proteinExistence type="predicted"/>
<sequence length="555" mass="60551">MSSRASSPPFRVVEVDQPNSLALPSTDHILNFTVTSELEPNSIILEALLDCSARHFSKGPAHPFVLNWSGGEASYSKGFEGDGSVWSVKISLNCPMNCPPALPSGPPPSFNGLEKSLNEQVASCLLQSGLRKAVEVAFVMNGSVLPRKGGGSHEPMEEAVPFSSPPSLEKTLTVSLPPSLVQFLPSKPSIIASKSGDVKVTGLEVPPGVTLIVGSGYHGKSTLLRALMSGCYNKVAGDGREFVVCDGFGVRSEDGRGVSRLDLSPFVKDLPTSGGERMTGEEFSTGEASGSTSMASNVMEGIEMGVKTFLVDEDTSAANFMARDGRMRALVDEESITPLLYRVNGIRNSLRISTVLVLGGNGDWLDVADTTLMMKNYNCLDVSEKARSISRTFSHGHVQYGGRGVVHRLDWPFQKVRRIRDIEEIGDGSDARLTEDLTRVEGVFGADAIKRGCVACVNYLLRKESLAENVVEGFLERVEKLEGVRWRDIAGDDFFASRPRREEIAAALLRRRGLRMAVDVRQVVTGETEEEKKKREREAMLQVWEKRRKTKNNNP</sequence>
<dbReference type="PANTHER" id="PTHR38149:SF1">
    <property type="entry name" value="ATPASE"/>
    <property type="match status" value="1"/>
</dbReference>
<feature type="region of interest" description="Disordered" evidence="1">
    <location>
        <begin position="271"/>
        <end position="292"/>
    </location>
</feature>
<accession>A0A9W7EIC8</accession>
<feature type="domain" description="ATPase of the ABC class C-terminal" evidence="2">
    <location>
        <begin position="123"/>
        <end position="396"/>
    </location>
</feature>
<keyword evidence="4" id="KW-1185">Reference proteome</keyword>
<dbReference type="Pfam" id="PF09818">
    <property type="entry name" value="ABC_ATPase"/>
    <property type="match status" value="1"/>
</dbReference>
<gene>
    <name evidence="3" type="ORF">TrST_g9739</name>
</gene>
<comment type="caution">
    <text evidence="3">The sequence shown here is derived from an EMBL/GenBank/DDBJ whole genome shotgun (WGS) entry which is preliminary data.</text>
</comment>
<dbReference type="PANTHER" id="PTHR38149">
    <property type="entry name" value="ATPASE"/>
    <property type="match status" value="1"/>
</dbReference>
<organism evidence="3 4">
    <name type="scientific">Triparma strigata</name>
    <dbReference type="NCBI Taxonomy" id="1606541"/>
    <lineage>
        <taxon>Eukaryota</taxon>
        <taxon>Sar</taxon>
        <taxon>Stramenopiles</taxon>
        <taxon>Ochrophyta</taxon>
        <taxon>Bolidophyceae</taxon>
        <taxon>Parmales</taxon>
        <taxon>Triparmaceae</taxon>
        <taxon>Triparma</taxon>
    </lineage>
</organism>
<protein>
    <recommendedName>
        <fullName evidence="2">ATPase of the ABC class C-terminal domain-containing protein</fullName>
    </recommendedName>
</protein>
<dbReference type="EMBL" id="BRXY01000265">
    <property type="protein sequence ID" value="GMH82084.1"/>
    <property type="molecule type" value="Genomic_DNA"/>
</dbReference>
<reference evidence="4" key="1">
    <citation type="journal article" date="2023" name="Commun. Biol.">
        <title>Genome analysis of Parmales, the sister group of diatoms, reveals the evolutionary specialization of diatoms from phago-mixotrophs to photoautotrophs.</title>
        <authorList>
            <person name="Ban H."/>
            <person name="Sato S."/>
            <person name="Yoshikawa S."/>
            <person name="Yamada K."/>
            <person name="Nakamura Y."/>
            <person name="Ichinomiya M."/>
            <person name="Sato N."/>
            <person name="Blanc-Mathieu R."/>
            <person name="Endo H."/>
            <person name="Kuwata A."/>
            <person name="Ogata H."/>
        </authorList>
    </citation>
    <scope>NUCLEOTIDE SEQUENCE [LARGE SCALE GENOMIC DNA]</scope>
    <source>
        <strain evidence="4">NIES 3701</strain>
    </source>
</reference>
<evidence type="ECO:0000313" key="4">
    <source>
        <dbReference type="Proteomes" id="UP001165085"/>
    </source>
</evidence>
<dbReference type="AlphaFoldDB" id="A0A9W7EIC8"/>
<dbReference type="Proteomes" id="UP001165085">
    <property type="component" value="Unassembled WGS sequence"/>
</dbReference>
<name>A0A9W7EIC8_9STRA</name>
<evidence type="ECO:0000313" key="3">
    <source>
        <dbReference type="EMBL" id="GMH82084.1"/>
    </source>
</evidence>
<evidence type="ECO:0000259" key="2">
    <source>
        <dbReference type="Pfam" id="PF09818"/>
    </source>
</evidence>
<dbReference type="OrthoDB" id="189459at2759"/>
<evidence type="ECO:0000256" key="1">
    <source>
        <dbReference type="SAM" id="MobiDB-lite"/>
    </source>
</evidence>
<dbReference type="InterPro" id="IPR019195">
    <property type="entry name" value="ABC_ATPase_put"/>
</dbReference>